<sequence>MKMARIGCVLSPLCSLAFRPVTYGAPKRLQINLFSTNHLRTAAGDGNSPSLGFRRVVAGDLDRCYEIEEASYPADEAATRENLLFRSTVASEYFWCATIPRKSPCDGRDGSTADDTVVGFICSTRCSEFEEESMSTHDDSGRILCVHSVVVDEKHRRQGIATHMVQNYLKHIALVHSSLNAHTDNSGIDRVQLLAKSHLLGFYVNNGFSVIRPSPIVHGKETWFELEVRQEWLEKLLRFGPSRSIDLKRKLASRPRAFEKSRSTANPDEGASVFAKGYELRRSKLHNELVNVGIDPDELCAEKFGSAAMRTYNSFLLPKSEGAMAMADSPTRAGVVANSMSFLYREFKADKEQWLINVDRSQDVTDKKHSNPITSFHGRPTDFILSAHNVGNILRLAEAARVESVQLCGMTPRPPHPKVLKTAMGAAEFVEQNNYSCTTIETVRGLRSKGCRVYALETTEKSQSLFEAPFFVEDDTSPVAFVLGNELIGEQIVSIGCSVLWQALFPESLLFCNSM</sequence>
<evidence type="ECO:0000259" key="4">
    <source>
        <dbReference type="PROSITE" id="PS51186"/>
    </source>
</evidence>
<keyword evidence="3" id="KW-0012">Acyltransferase</keyword>
<dbReference type="GO" id="GO:0008173">
    <property type="term" value="F:RNA methyltransferase activity"/>
    <property type="evidence" value="ECO:0007669"/>
    <property type="project" value="InterPro"/>
</dbReference>
<dbReference type="EMBL" id="AGNL01012942">
    <property type="protein sequence ID" value="EJK67542.1"/>
    <property type="molecule type" value="Genomic_DNA"/>
</dbReference>
<reference evidence="5 6" key="1">
    <citation type="journal article" date="2012" name="Genome Biol.">
        <title>Genome and low-iron response of an oceanic diatom adapted to chronic iron limitation.</title>
        <authorList>
            <person name="Lommer M."/>
            <person name="Specht M."/>
            <person name="Roy A.S."/>
            <person name="Kraemer L."/>
            <person name="Andreson R."/>
            <person name="Gutowska M.A."/>
            <person name="Wolf J."/>
            <person name="Bergner S.V."/>
            <person name="Schilhabel M.B."/>
            <person name="Klostermeier U.C."/>
            <person name="Beiko R.G."/>
            <person name="Rosenstiel P."/>
            <person name="Hippler M."/>
            <person name="Laroche J."/>
        </authorList>
    </citation>
    <scope>NUCLEOTIDE SEQUENCE [LARGE SCALE GENOMIC DNA]</scope>
    <source>
        <strain evidence="5 6">CCMP1005</strain>
    </source>
</reference>
<keyword evidence="2" id="KW-0808">Transferase</keyword>
<dbReference type="InterPro" id="IPR029028">
    <property type="entry name" value="Alpha/beta_knot_MTases"/>
</dbReference>
<dbReference type="Pfam" id="PF00588">
    <property type="entry name" value="SpoU_methylase"/>
    <property type="match status" value="1"/>
</dbReference>
<dbReference type="GO" id="GO:0006396">
    <property type="term" value="P:RNA processing"/>
    <property type="evidence" value="ECO:0007669"/>
    <property type="project" value="InterPro"/>
</dbReference>
<dbReference type="InterPro" id="IPR029026">
    <property type="entry name" value="tRNA_m1G_MTases_N"/>
</dbReference>
<evidence type="ECO:0000313" key="6">
    <source>
        <dbReference type="Proteomes" id="UP000266841"/>
    </source>
</evidence>
<dbReference type="PROSITE" id="PS51186">
    <property type="entry name" value="GNAT"/>
    <property type="match status" value="1"/>
</dbReference>
<evidence type="ECO:0000313" key="5">
    <source>
        <dbReference type="EMBL" id="EJK67542.1"/>
    </source>
</evidence>
<dbReference type="SUPFAM" id="SSF75217">
    <property type="entry name" value="alpha/beta knot"/>
    <property type="match status" value="1"/>
</dbReference>
<dbReference type="Gene3D" id="3.40.1280.10">
    <property type="match status" value="1"/>
</dbReference>
<dbReference type="OrthoDB" id="75169at2759"/>
<proteinExistence type="predicted"/>
<dbReference type="Proteomes" id="UP000266841">
    <property type="component" value="Unassembled WGS sequence"/>
</dbReference>
<dbReference type="InterPro" id="IPR000182">
    <property type="entry name" value="GNAT_dom"/>
</dbReference>
<keyword evidence="6" id="KW-1185">Reference proteome</keyword>
<feature type="domain" description="N-acetyltransferase" evidence="4">
    <location>
        <begin position="51"/>
        <end position="229"/>
    </location>
</feature>
<dbReference type="PANTHER" id="PTHR10908:SF0">
    <property type="entry name" value="SEROTONIN N-ACETYLTRANSFERASE"/>
    <property type="match status" value="1"/>
</dbReference>
<evidence type="ECO:0000256" key="2">
    <source>
        <dbReference type="ARBA" id="ARBA00022679"/>
    </source>
</evidence>
<dbReference type="GO" id="GO:0032259">
    <property type="term" value="P:methylation"/>
    <property type="evidence" value="ECO:0007669"/>
    <property type="project" value="UniProtKB-KW"/>
</dbReference>
<evidence type="ECO:0000256" key="1">
    <source>
        <dbReference type="ARBA" id="ARBA00022603"/>
    </source>
</evidence>
<evidence type="ECO:0000256" key="3">
    <source>
        <dbReference type="ARBA" id="ARBA00023315"/>
    </source>
</evidence>
<accession>K0TAK5</accession>
<keyword evidence="1" id="KW-0489">Methyltransferase</keyword>
<protein>
    <recommendedName>
        <fullName evidence="4">N-acetyltransferase domain-containing protein</fullName>
    </recommendedName>
</protein>
<dbReference type="InterPro" id="IPR016181">
    <property type="entry name" value="Acyl_CoA_acyltransferase"/>
</dbReference>
<dbReference type="GO" id="GO:0003723">
    <property type="term" value="F:RNA binding"/>
    <property type="evidence" value="ECO:0007669"/>
    <property type="project" value="InterPro"/>
</dbReference>
<dbReference type="GO" id="GO:0008080">
    <property type="term" value="F:N-acetyltransferase activity"/>
    <property type="evidence" value="ECO:0007669"/>
    <property type="project" value="UniProtKB-ARBA"/>
</dbReference>
<dbReference type="AlphaFoldDB" id="K0TAK5"/>
<organism evidence="5 6">
    <name type="scientific">Thalassiosira oceanica</name>
    <name type="common">Marine diatom</name>
    <dbReference type="NCBI Taxonomy" id="159749"/>
    <lineage>
        <taxon>Eukaryota</taxon>
        <taxon>Sar</taxon>
        <taxon>Stramenopiles</taxon>
        <taxon>Ochrophyta</taxon>
        <taxon>Bacillariophyta</taxon>
        <taxon>Coscinodiscophyceae</taxon>
        <taxon>Thalassiosirophycidae</taxon>
        <taxon>Thalassiosirales</taxon>
        <taxon>Thalassiosiraceae</taxon>
        <taxon>Thalassiosira</taxon>
    </lineage>
</organism>
<dbReference type="SUPFAM" id="SSF55729">
    <property type="entry name" value="Acyl-CoA N-acyltransferases (Nat)"/>
    <property type="match status" value="1"/>
</dbReference>
<dbReference type="CDD" id="cd04301">
    <property type="entry name" value="NAT_SF"/>
    <property type="match status" value="1"/>
</dbReference>
<comment type="caution">
    <text evidence="5">The sequence shown here is derived from an EMBL/GenBank/DDBJ whole genome shotgun (WGS) entry which is preliminary data.</text>
</comment>
<gene>
    <name evidence="5" type="ORF">THAOC_11404</name>
</gene>
<dbReference type="Gene3D" id="3.40.630.30">
    <property type="match status" value="1"/>
</dbReference>
<name>K0TAK5_THAOC</name>
<dbReference type="PANTHER" id="PTHR10908">
    <property type="entry name" value="SEROTONIN N-ACETYLTRANSFERASE"/>
    <property type="match status" value="1"/>
</dbReference>
<dbReference type="eggNOG" id="ENOG502QYAM">
    <property type="taxonomic scope" value="Eukaryota"/>
</dbReference>
<dbReference type="InterPro" id="IPR051635">
    <property type="entry name" value="SNAT-like"/>
</dbReference>
<dbReference type="InterPro" id="IPR001537">
    <property type="entry name" value="SpoU_MeTrfase"/>
</dbReference>
<dbReference type="Pfam" id="PF00583">
    <property type="entry name" value="Acetyltransf_1"/>
    <property type="match status" value="1"/>
</dbReference>